<reference evidence="1 2" key="1">
    <citation type="submission" date="2016-10" db="EMBL/GenBank/DDBJ databases">
        <authorList>
            <person name="de Groot N.N."/>
        </authorList>
    </citation>
    <scope>NUCLEOTIDE SEQUENCE [LARGE SCALE GENOMIC DNA]</scope>
    <source>
        <strain evidence="1 2">DSM 43941</strain>
    </source>
</reference>
<keyword evidence="2" id="KW-1185">Reference proteome</keyword>
<dbReference type="EMBL" id="LT629758">
    <property type="protein sequence ID" value="SDT76225.1"/>
    <property type="molecule type" value="Genomic_DNA"/>
</dbReference>
<dbReference type="AlphaFoldDB" id="A0A1H2D0C7"/>
<accession>A0A1H2D0C7</accession>
<proteinExistence type="predicted"/>
<dbReference type="STRING" id="113562.SAMN04489716_7554"/>
<gene>
    <name evidence="1" type="ORF">SAMN04489716_7554</name>
</gene>
<sequence length="160" mass="17276">MAEDVAMTAAAEETRVIRLFQRVERLEAVAGEENIAEILEVAHGAVQECEPVSVATAARLLKVSRKTVEAWAGEGLLAPASGDLLLDAERLYEVLQLVRDLQAKGRDRTLLEAAWYRLSEQALAERVDLAESVEQMKRGEGLVVRSGDSASSQASSIATG</sequence>
<evidence type="ECO:0000313" key="1">
    <source>
        <dbReference type="EMBL" id="SDT76225.1"/>
    </source>
</evidence>
<name>A0A1H2D0C7_9ACTN</name>
<organism evidence="1 2">
    <name type="scientific">Actinoplanes derwentensis</name>
    <dbReference type="NCBI Taxonomy" id="113562"/>
    <lineage>
        <taxon>Bacteria</taxon>
        <taxon>Bacillati</taxon>
        <taxon>Actinomycetota</taxon>
        <taxon>Actinomycetes</taxon>
        <taxon>Micromonosporales</taxon>
        <taxon>Micromonosporaceae</taxon>
        <taxon>Actinoplanes</taxon>
    </lineage>
</organism>
<evidence type="ECO:0000313" key="2">
    <source>
        <dbReference type="Proteomes" id="UP000198688"/>
    </source>
</evidence>
<protein>
    <submittedName>
        <fullName evidence="1">Uncharacterized protein</fullName>
    </submittedName>
</protein>
<dbReference type="Proteomes" id="UP000198688">
    <property type="component" value="Chromosome I"/>
</dbReference>